<evidence type="ECO:0000313" key="3">
    <source>
        <dbReference type="Proteomes" id="UP001595190"/>
    </source>
</evidence>
<dbReference type="RefSeq" id="WP_394308681.1">
    <property type="nucleotide sequence ID" value="NZ_JBHGPK010000001.1"/>
</dbReference>
<proteinExistence type="predicted"/>
<sequence length="311" mass="33511">MLSAILVSLAIIPANAQVSDTMCLNLAKSISVGKVTTVSQGQYKALQYAAYCDEKTGSSKDTLNIAYGALSLGGSMSDEEQKKLCSQSFSKNDISYSDYQSATQLFSDTLSTIDKCIDAARQDWKIEVQQFQKDGVGITLQNFASSGANLYGVDIIPAGGASCDGIPTSFPMKITSTDVVSMTCYRKPTTQIVGNIQVISTADVTINLRLANKPFPITLFGYTSSILDQINSQISGLKDEITSIKNREDNYSRALDGWAGSVSHKISANNYQECPAGQYVFAVQGQDTDGGRYCADCISLVHIFCRPLPKP</sequence>
<dbReference type="EMBL" id="JBHGPK010000001">
    <property type="protein sequence ID" value="MFC2248751.1"/>
    <property type="molecule type" value="Genomic_DNA"/>
</dbReference>
<dbReference type="Proteomes" id="UP001595190">
    <property type="component" value="Unassembled WGS sequence"/>
</dbReference>
<evidence type="ECO:0000313" key="2">
    <source>
        <dbReference type="EMBL" id="MFC2248751.1"/>
    </source>
</evidence>
<organism evidence="2 3">
    <name type="scientific">Labrys neptuniae</name>
    <dbReference type="NCBI Taxonomy" id="376174"/>
    <lineage>
        <taxon>Bacteria</taxon>
        <taxon>Pseudomonadati</taxon>
        <taxon>Pseudomonadota</taxon>
        <taxon>Alphaproteobacteria</taxon>
        <taxon>Hyphomicrobiales</taxon>
        <taxon>Xanthobacteraceae</taxon>
        <taxon>Labrys</taxon>
    </lineage>
</organism>
<keyword evidence="1" id="KW-0732">Signal</keyword>
<protein>
    <submittedName>
        <fullName evidence="2">Uncharacterized protein</fullName>
    </submittedName>
</protein>
<feature type="chain" id="PRO_5045926578" evidence="1">
    <location>
        <begin position="17"/>
        <end position="311"/>
    </location>
</feature>
<accession>A0ABV6Z9A8</accession>
<gene>
    <name evidence="2" type="ORF">ACETRX_03915</name>
</gene>
<name>A0ABV6Z9A8_9HYPH</name>
<reference evidence="2 3" key="1">
    <citation type="submission" date="2024-09" db="EMBL/GenBank/DDBJ databases">
        <title>Description of Labrys sedimenti sp. nov., isolated from a diclofenac-degrading enrichment culture, and genome-based reclassification of Labrys portucalensis as a later heterotypic synonym of Labrys neptuniae.</title>
        <authorList>
            <person name="Tancsics A."/>
            <person name="Csepanyi A."/>
        </authorList>
    </citation>
    <scope>NUCLEOTIDE SEQUENCE [LARGE SCALE GENOMIC DNA]</scope>
    <source>
        <strain evidence="2 3">LMG 23412</strain>
    </source>
</reference>
<feature type="signal peptide" evidence="1">
    <location>
        <begin position="1"/>
        <end position="16"/>
    </location>
</feature>
<comment type="caution">
    <text evidence="2">The sequence shown here is derived from an EMBL/GenBank/DDBJ whole genome shotgun (WGS) entry which is preliminary data.</text>
</comment>
<evidence type="ECO:0000256" key="1">
    <source>
        <dbReference type="SAM" id="SignalP"/>
    </source>
</evidence>